<organism evidence="1 2">
    <name type="scientific">Citrus unshiu</name>
    <name type="common">Satsuma mandarin</name>
    <name type="synonym">Citrus nobilis var. unshiu</name>
    <dbReference type="NCBI Taxonomy" id="55188"/>
    <lineage>
        <taxon>Eukaryota</taxon>
        <taxon>Viridiplantae</taxon>
        <taxon>Streptophyta</taxon>
        <taxon>Embryophyta</taxon>
        <taxon>Tracheophyta</taxon>
        <taxon>Spermatophyta</taxon>
        <taxon>Magnoliopsida</taxon>
        <taxon>eudicotyledons</taxon>
        <taxon>Gunneridae</taxon>
        <taxon>Pentapetalae</taxon>
        <taxon>rosids</taxon>
        <taxon>malvids</taxon>
        <taxon>Sapindales</taxon>
        <taxon>Rutaceae</taxon>
        <taxon>Aurantioideae</taxon>
        <taxon>Citrus</taxon>
    </lineage>
</organism>
<evidence type="ECO:0000313" key="2">
    <source>
        <dbReference type="Proteomes" id="UP000236630"/>
    </source>
</evidence>
<reference evidence="1 2" key="1">
    <citation type="journal article" date="2017" name="Front. Genet.">
        <title>Draft sequencing of the heterozygous diploid genome of Satsuma (Citrus unshiu Marc.) using a hybrid assembly approach.</title>
        <authorList>
            <person name="Shimizu T."/>
            <person name="Tanizawa Y."/>
            <person name="Mochizuki T."/>
            <person name="Nagasaki H."/>
            <person name="Yoshioka T."/>
            <person name="Toyoda A."/>
            <person name="Fujiyama A."/>
            <person name="Kaminuma E."/>
            <person name="Nakamura Y."/>
        </authorList>
    </citation>
    <scope>NUCLEOTIDE SEQUENCE [LARGE SCALE GENOMIC DNA]</scope>
    <source>
        <strain evidence="2">cv. Miyagawa wase</strain>
    </source>
</reference>
<accession>A0A2H5QM98</accession>
<keyword evidence="2" id="KW-1185">Reference proteome</keyword>
<protein>
    <submittedName>
        <fullName evidence="1">Uncharacterized protein</fullName>
    </submittedName>
</protein>
<dbReference type="EMBL" id="BDQV01000509">
    <property type="protein sequence ID" value="GAY65736.1"/>
    <property type="molecule type" value="Genomic_DNA"/>
</dbReference>
<evidence type="ECO:0000313" key="1">
    <source>
        <dbReference type="EMBL" id="GAY65736.1"/>
    </source>
</evidence>
<gene>
    <name evidence="1" type="ORF">CUMW_243360</name>
</gene>
<dbReference type="AlphaFoldDB" id="A0A2H5QM98"/>
<proteinExistence type="predicted"/>
<name>A0A2H5QM98_CITUN</name>
<sequence>MELIVYLSYNVATGINNDAIFIWEVTFDLKVAASGCSFSGDPYGTVPH</sequence>
<comment type="caution">
    <text evidence="1">The sequence shown here is derived from an EMBL/GenBank/DDBJ whole genome shotgun (WGS) entry which is preliminary data.</text>
</comment>
<dbReference type="Proteomes" id="UP000236630">
    <property type="component" value="Unassembled WGS sequence"/>
</dbReference>